<dbReference type="SUPFAM" id="SSF109709">
    <property type="entry name" value="KorB DNA-binding domain-like"/>
    <property type="match status" value="1"/>
</dbReference>
<dbReference type="AlphaFoldDB" id="A0A1F7WI97"/>
<dbReference type="Gene3D" id="3.90.1530.30">
    <property type="match status" value="1"/>
</dbReference>
<evidence type="ECO:0000313" key="4">
    <source>
        <dbReference type="Proteomes" id="UP000178735"/>
    </source>
</evidence>
<name>A0A1F7WI97_9BACT</name>
<evidence type="ECO:0000256" key="1">
    <source>
        <dbReference type="SAM" id="MobiDB-lite"/>
    </source>
</evidence>
<evidence type="ECO:0000259" key="2">
    <source>
        <dbReference type="SMART" id="SM00470"/>
    </source>
</evidence>
<dbReference type="Proteomes" id="UP000178735">
    <property type="component" value="Unassembled WGS sequence"/>
</dbReference>
<dbReference type="InterPro" id="IPR050336">
    <property type="entry name" value="Chromosome_partition/occlusion"/>
</dbReference>
<dbReference type="SMART" id="SM00470">
    <property type="entry name" value="ParB"/>
    <property type="match status" value="1"/>
</dbReference>
<dbReference type="Pfam" id="PF02195">
    <property type="entry name" value="ParB_N"/>
    <property type="match status" value="1"/>
</dbReference>
<sequence>MYKNPDYEYELIPVSEINAGNGRISHKCAYPALGASIEANGLITPLIVCRSGGRFEIISGFKRFDIIAKNTQAQTDGSVKIKCLVVKDLAPADRLWLNISENAASRGLNPVEEGEALKKLSAFYDKTVVIEKYMPAMSMQKSEYVYNRSASLCALIGDAKTSLVNGKLPLQAAAELVKFSSDEQRAFMDMAAATGMGANLLNETARLLFETAMQYGKTAGEIMAMASIASIIEDAKMTSNQKTETIRVKLHALKRPMYETAMARFRELAGEFEARRISVNPFAYFEKDELSVKFSITSAEDLSARIDALERLKKSRLAEEFLSGRQGGKTTGRKGKTSND</sequence>
<organism evidence="3 4">
    <name type="scientific">Candidatus Wallbacteria bacterium GWC2_49_35</name>
    <dbReference type="NCBI Taxonomy" id="1817813"/>
    <lineage>
        <taxon>Bacteria</taxon>
        <taxon>Candidatus Walliibacteriota</taxon>
    </lineage>
</organism>
<dbReference type="InterPro" id="IPR036086">
    <property type="entry name" value="ParB/Sulfiredoxin_sf"/>
</dbReference>
<comment type="caution">
    <text evidence="3">The sequence shown here is derived from an EMBL/GenBank/DDBJ whole genome shotgun (WGS) entry which is preliminary data.</text>
</comment>
<dbReference type="GO" id="GO:0005694">
    <property type="term" value="C:chromosome"/>
    <property type="evidence" value="ECO:0007669"/>
    <property type="project" value="TreeGrafter"/>
</dbReference>
<dbReference type="InterPro" id="IPR003115">
    <property type="entry name" value="ParB_N"/>
</dbReference>
<dbReference type="GO" id="GO:0007059">
    <property type="term" value="P:chromosome segregation"/>
    <property type="evidence" value="ECO:0007669"/>
    <property type="project" value="TreeGrafter"/>
</dbReference>
<dbReference type="PANTHER" id="PTHR33375:SF1">
    <property type="entry name" value="CHROMOSOME-PARTITIONING PROTEIN PARB-RELATED"/>
    <property type="match status" value="1"/>
</dbReference>
<feature type="domain" description="ParB-like N-terminal" evidence="2">
    <location>
        <begin position="10"/>
        <end position="103"/>
    </location>
</feature>
<proteinExistence type="predicted"/>
<dbReference type="SUPFAM" id="SSF110849">
    <property type="entry name" value="ParB/Sulfiredoxin"/>
    <property type="match status" value="1"/>
</dbReference>
<gene>
    <name evidence="3" type="ORF">A2008_09390</name>
</gene>
<dbReference type="STRING" id="1817813.A2008_09390"/>
<reference evidence="3 4" key="1">
    <citation type="journal article" date="2016" name="Nat. Commun.">
        <title>Thousands of microbial genomes shed light on interconnected biogeochemical processes in an aquifer system.</title>
        <authorList>
            <person name="Anantharaman K."/>
            <person name="Brown C.T."/>
            <person name="Hug L.A."/>
            <person name="Sharon I."/>
            <person name="Castelle C.J."/>
            <person name="Probst A.J."/>
            <person name="Thomas B.C."/>
            <person name="Singh A."/>
            <person name="Wilkins M.J."/>
            <person name="Karaoz U."/>
            <person name="Brodie E.L."/>
            <person name="Williams K.H."/>
            <person name="Hubbard S.S."/>
            <person name="Banfield J.F."/>
        </authorList>
    </citation>
    <scope>NUCLEOTIDE SEQUENCE [LARGE SCALE GENOMIC DNA]</scope>
</reference>
<feature type="region of interest" description="Disordered" evidence="1">
    <location>
        <begin position="320"/>
        <end position="340"/>
    </location>
</feature>
<evidence type="ECO:0000313" key="3">
    <source>
        <dbReference type="EMBL" id="OGM02552.1"/>
    </source>
</evidence>
<feature type="compositionally biased region" description="Basic residues" evidence="1">
    <location>
        <begin position="331"/>
        <end position="340"/>
    </location>
</feature>
<accession>A0A1F7WI97</accession>
<dbReference type="EMBL" id="MGFH01000206">
    <property type="protein sequence ID" value="OGM02552.1"/>
    <property type="molecule type" value="Genomic_DNA"/>
</dbReference>
<dbReference type="PANTHER" id="PTHR33375">
    <property type="entry name" value="CHROMOSOME-PARTITIONING PROTEIN PARB-RELATED"/>
    <property type="match status" value="1"/>
</dbReference>
<dbReference type="Gene3D" id="1.10.10.2830">
    <property type="match status" value="1"/>
</dbReference>
<protein>
    <recommendedName>
        <fullName evidence="2">ParB-like N-terminal domain-containing protein</fullName>
    </recommendedName>
</protein>